<reference evidence="1" key="1">
    <citation type="submission" date="2019-04" db="EMBL/GenBank/DDBJ databases">
        <title>Genome assembly of Zosterops borbonicus 15179.</title>
        <authorList>
            <person name="Leroy T."/>
            <person name="Anselmetti Y."/>
            <person name="Tilak M.-K."/>
            <person name="Nabholz B."/>
        </authorList>
    </citation>
    <scope>NUCLEOTIDE SEQUENCE</scope>
    <source>
        <strain evidence="1">HGM_15179</strain>
        <tissue evidence="1">Muscle</tissue>
    </source>
</reference>
<accession>A0A8K1LEC3</accession>
<proteinExistence type="predicted"/>
<feature type="non-terminal residue" evidence="1">
    <location>
        <position position="123"/>
    </location>
</feature>
<evidence type="ECO:0000313" key="1">
    <source>
        <dbReference type="EMBL" id="TRZ10653.1"/>
    </source>
</evidence>
<dbReference type="Proteomes" id="UP000796761">
    <property type="component" value="Unassembled WGS sequence"/>
</dbReference>
<keyword evidence="2" id="KW-1185">Reference proteome</keyword>
<sequence length="123" mass="14361">NDSIPFLRDSKPRICSYYFEQLLLDVPGTTEKAVTSLLFIQAMCAFEINVSSRSRRIWQLFKSKPTLSKIDQKMNKWKHKEPFRFWTSVTQPGIQLRSLISTILSQTPPLCHYQWPFCMDTGA</sequence>
<gene>
    <name evidence="1" type="ORF">HGM15179_016457</name>
</gene>
<evidence type="ECO:0000313" key="2">
    <source>
        <dbReference type="Proteomes" id="UP000796761"/>
    </source>
</evidence>
<comment type="caution">
    <text evidence="1">The sequence shown here is derived from an EMBL/GenBank/DDBJ whole genome shotgun (WGS) entry which is preliminary data.</text>
</comment>
<name>A0A8K1LEC3_9PASS</name>
<dbReference type="AlphaFoldDB" id="A0A8K1LEC3"/>
<organism evidence="1 2">
    <name type="scientific">Zosterops borbonicus</name>
    <dbReference type="NCBI Taxonomy" id="364589"/>
    <lineage>
        <taxon>Eukaryota</taxon>
        <taxon>Metazoa</taxon>
        <taxon>Chordata</taxon>
        <taxon>Craniata</taxon>
        <taxon>Vertebrata</taxon>
        <taxon>Euteleostomi</taxon>
        <taxon>Archelosauria</taxon>
        <taxon>Archosauria</taxon>
        <taxon>Dinosauria</taxon>
        <taxon>Saurischia</taxon>
        <taxon>Theropoda</taxon>
        <taxon>Coelurosauria</taxon>
        <taxon>Aves</taxon>
        <taxon>Neognathae</taxon>
        <taxon>Neoaves</taxon>
        <taxon>Telluraves</taxon>
        <taxon>Australaves</taxon>
        <taxon>Passeriformes</taxon>
        <taxon>Sylvioidea</taxon>
        <taxon>Zosteropidae</taxon>
        <taxon>Zosterops</taxon>
    </lineage>
</organism>
<dbReference type="EMBL" id="SWJQ01000822">
    <property type="protein sequence ID" value="TRZ10653.1"/>
    <property type="molecule type" value="Genomic_DNA"/>
</dbReference>
<protein>
    <submittedName>
        <fullName evidence="1">Uncharacterized protein</fullName>
    </submittedName>
</protein>